<evidence type="ECO:0000256" key="1">
    <source>
        <dbReference type="ARBA" id="ARBA00004429"/>
    </source>
</evidence>
<evidence type="ECO:0000256" key="4">
    <source>
        <dbReference type="ARBA" id="ARBA00022519"/>
    </source>
</evidence>
<feature type="transmembrane region" description="Helical" evidence="9">
    <location>
        <begin position="144"/>
        <end position="163"/>
    </location>
</feature>
<comment type="subcellular location">
    <subcellularLocation>
        <location evidence="1">Cell inner membrane</location>
        <topology evidence="1">Multi-pass membrane protein</topology>
    </subcellularLocation>
</comment>
<dbReference type="EMBL" id="ACJX03000001">
    <property type="protein sequence ID" value="KRT35163.1"/>
    <property type="molecule type" value="Genomic_DNA"/>
</dbReference>
<feature type="transmembrane region" description="Helical" evidence="9">
    <location>
        <begin position="102"/>
        <end position="124"/>
    </location>
</feature>
<dbReference type="PANTHER" id="PTHR35011:SF2">
    <property type="entry name" value="2,3-DIKETO-L-GULONATE TRAP TRANSPORTER SMALL PERMEASE PROTEIN YIAM"/>
    <property type="match status" value="1"/>
</dbReference>
<keyword evidence="6 9" id="KW-1133">Transmembrane helix</keyword>
<feature type="domain" description="Tripartite ATP-independent periplasmic transporters DctQ component" evidence="10">
    <location>
        <begin position="41"/>
        <end position="171"/>
    </location>
</feature>
<evidence type="ECO:0000313" key="11">
    <source>
        <dbReference type="EMBL" id="KRT35163.1"/>
    </source>
</evidence>
<evidence type="ECO:0000259" key="10">
    <source>
        <dbReference type="Pfam" id="PF04290"/>
    </source>
</evidence>
<keyword evidence="3" id="KW-1003">Cell membrane</keyword>
<keyword evidence="7 9" id="KW-0472">Membrane</keyword>
<sequence length="179" mass="20683">MPLGPLLFSREEFVLKSFAFNLKMFDKLEEYLLVSSMVVSVCIVFLQVVMRYVFQNSLTWSEELARYIFLWQCWIGASYAVKKGSHIRVEILPNKFAGKKKVMFEVIIALIWFSFTIFLAYTGTRITTHVFNSGQLSPAMRIPMGYAYASVPVGCFLMLIHLVEDLAGLFRKFKQEEAF</sequence>
<evidence type="ECO:0000313" key="12">
    <source>
        <dbReference type="Proteomes" id="UP000005273"/>
    </source>
</evidence>
<dbReference type="Proteomes" id="UP000005273">
    <property type="component" value="Unassembled WGS sequence"/>
</dbReference>
<dbReference type="GO" id="GO:0022857">
    <property type="term" value="F:transmembrane transporter activity"/>
    <property type="evidence" value="ECO:0007669"/>
    <property type="project" value="TreeGrafter"/>
</dbReference>
<proteinExistence type="inferred from homology"/>
<keyword evidence="5 9" id="KW-0812">Transmembrane</keyword>
<keyword evidence="4" id="KW-0997">Cell inner membrane</keyword>
<dbReference type="InterPro" id="IPR007387">
    <property type="entry name" value="TRAP_DctQ"/>
</dbReference>
<dbReference type="STRING" id="592015.HMPREF1705_04429"/>
<reference evidence="12" key="1">
    <citation type="submission" date="2012-09" db="EMBL/GenBank/DDBJ databases">
        <authorList>
            <person name="Weinstock G."/>
            <person name="Sodergren E."/>
            <person name="Clifton S."/>
            <person name="Fulton L."/>
            <person name="Fulton B."/>
            <person name="Courtney L."/>
            <person name="Fronick C."/>
            <person name="Harrison M."/>
            <person name="Strong C."/>
            <person name="Farmer C."/>
            <person name="Delehaunty K."/>
            <person name="Markovic C."/>
            <person name="Hall O."/>
            <person name="Minx P."/>
            <person name="Tomlinson C."/>
            <person name="Mitreva M."/>
            <person name="Nelson J."/>
            <person name="Hou S."/>
            <person name="Wollam A."/>
            <person name="Pepin K.H."/>
            <person name="Johnson M."/>
            <person name="Bhonagiri V."/>
            <person name="Nash W.E."/>
            <person name="Suruliraj S."/>
            <person name="Warren W."/>
            <person name="Chinwalla A."/>
            <person name="Mardis E.R."/>
            <person name="Wilson R.K."/>
        </authorList>
    </citation>
    <scope>NUCLEOTIDE SEQUENCE [LARGE SCALE GENOMIC DNA]</scope>
    <source>
        <strain evidence="12">OS1</strain>
    </source>
</reference>
<evidence type="ECO:0000256" key="5">
    <source>
        <dbReference type="ARBA" id="ARBA00022692"/>
    </source>
</evidence>
<gene>
    <name evidence="11" type="ORF">HMPREF1705_04429</name>
</gene>
<dbReference type="GO" id="GO:0015740">
    <property type="term" value="P:C4-dicarboxylate transport"/>
    <property type="evidence" value="ECO:0007669"/>
    <property type="project" value="TreeGrafter"/>
</dbReference>
<comment type="caution">
    <text evidence="11">The sequence shown here is derived from an EMBL/GenBank/DDBJ whole genome shotgun (WGS) entry which is preliminary data.</text>
</comment>
<feature type="transmembrane region" description="Helical" evidence="9">
    <location>
        <begin position="64"/>
        <end position="81"/>
    </location>
</feature>
<accession>A0A0T5X9W0</accession>
<keyword evidence="2" id="KW-0813">Transport</keyword>
<evidence type="ECO:0000256" key="2">
    <source>
        <dbReference type="ARBA" id="ARBA00022448"/>
    </source>
</evidence>
<keyword evidence="12" id="KW-1185">Reference proteome</keyword>
<dbReference type="PANTHER" id="PTHR35011">
    <property type="entry name" value="2,3-DIKETO-L-GULONATE TRAP TRANSPORTER SMALL PERMEASE PROTEIN YIAM"/>
    <property type="match status" value="1"/>
</dbReference>
<evidence type="ECO:0000256" key="9">
    <source>
        <dbReference type="SAM" id="Phobius"/>
    </source>
</evidence>
<evidence type="ECO:0000256" key="6">
    <source>
        <dbReference type="ARBA" id="ARBA00022989"/>
    </source>
</evidence>
<dbReference type="GO" id="GO:0005886">
    <property type="term" value="C:plasma membrane"/>
    <property type="evidence" value="ECO:0007669"/>
    <property type="project" value="UniProtKB-SubCell"/>
</dbReference>
<protein>
    <submittedName>
        <fullName evidence="11">TRAP transporter, DctQ-like membrane protein</fullName>
    </submittedName>
</protein>
<organism evidence="11 12">
    <name type="scientific">Acetomicrobium hydrogeniformans ATCC BAA-1850</name>
    <dbReference type="NCBI Taxonomy" id="592015"/>
    <lineage>
        <taxon>Bacteria</taxon>
        <taxon>Thermotogati</taxon>
        <taxon>Synergistota</taxon>
        <taxon>Synergistia</taxon>
        <taxon>Synergistales</taxon>
        <taxon>Acetomicrobiaceae</taxon>
        <taxon>Acetomicrobium</taxon>
    </lineage>
</organism>
<evidence type="ECO:0000256" key="7">
    <source>
        <dbReference type="ARBA" id="ARBA00023136"/>
    </source>
</evidence>
<feature type="transmembrane region" description="Helical" evidence="9">
    <location>
        <begin position="31"/>
        <end position="52"/>
    </location>
</feature>
<comment type="similarity">
    <text evidence="8">Belongs to the TRAP transporter small permease family.</text>
</comment>
<evidence type="ECO:0000256" key="8">
    <source>
        <dbReference type="ARBA" id="ARBA00038436"/>
    </source>
</evidence>
<dbReference type="InterPro" id="IPR055348">
    <property type="entry name" value="DctQ"/>
</dbReference>
<evidence type="ECO:0000256" key="3">
    <source>
        <dbReference type="ARBA" id="ARBA00022475"/>
    </source>
</evidence>
<name>A0A0T5X9W0_9BACT</name>
<dbReference type="Pfam" id="PF04290">
    <property type="entry name" value="DctQ"/>
    <property type="match status" value="1"/>
</dbReference>
<dbReference type="AlphaFoldDB" id="A0A0T5X9W0"/>
<dbReference type="eggNOG" id="COG3090">
    <property type="taxonomic scope" value="Bacteria"/>
</dbReference>